<organism evidence="1 2">
    <name type="scientific">Acinetobacter courvalinii</name>
    <dbReference type="NCBI Taxonomy" id="280147"/>
    <lineage>
        <taxon>Bacteria</taxon>
        <taxon>Pseudomonadati</taxon>
        <taxon>Pseudomonadota</taxon>
        <taxon>Gammaproteobacteria</taxon>
        <taxon>Moraxellales</taxon>
        <taxon>Moraxellaceae</taxon>
        <taxon>Acinetobacter</taxon>
    </lineage>
</organism>
<evidence type="ECO:0000313" key="2">
    <source>
        <dbReference type="Proteomes" id="UP001159329"/>
    </source>
</evidence>
<proteinExistence type="predicted"/>
<name>A0AA42LA75_9GAMM</name>
<reference evidence="1" key="1">
    <citation type="submission" date="2022-09" db="EMBL/GenBank/DDBJ databases">
        <title>Intensive care unit water sources are persistently colonized with multi-drug resistant bacteria and are the site of extensive horizontal gene transfer of antibiotic resistance genes.</title>
        <authorList>
            <person name="Diorio-Toth L."/>
        </authorList>
    </citation>
    <scope>NUCLEOTIDE SEQUENCE</scope>
    <source>
        <strain evidence="1">GD04005</strain>
    </source>
</reference>
<dbReference type="EMBL" id="JAOEEO010000001">
    <property type="protein sequence ID" value="MDH0562871.1"/>
    <property type="molecule type" value="Genomic_DNA"/>
</dbReference>
<dbReference type="AlphaFoldDB" id="A0AA42LA75"/>
<dbReference type="RefSeq" id="WP_279694519.1">
    <property type="nucleotide sequence ID" value="NZ_JAOEEO010000001.1"/>
</dbReference>
<accession>A0AA42LA75</accession>
<gene>
    <name evidence="1" type="ORF">N7644_04150</name>
</gene>
<protein>
    <submittedName>
        <fullName evidence="1">Uncharacterized protein</fullName>
    </submittedName>
</protein>
<dbReference type="Proteomes" id="UP001159329">
    <property type="component" value="Unassembled WGS sequence"/>
</dbReference>
<sequence>MSITVLPESAYLASHELVIGGQMGITRKASIEWDDGSIRKCYIKVYPQLDRVRKLCNELTGFTLAKALGLLQPNGAALMPLSKIFYSDFSDITDFENEETIWAWVTTECGSSVKGVFHLNNIEELIVTDPEQTQIKLIQAFSLVCSQKNLPEIIAFDDFIANEDRNIGNVVMTGDGNMGIIDHGEVLGSVDWIQFLTALDKTKNFTNKLLNILDTQPSLKEQTKFTVKHKSVDACNAHKDAFISVQEILMTWWKNLLEVSTIPPCDHQKFIEYLKDFLHYRCHQPTTLFANRIGLVA</sequence>
<evidence type="ECO:0000313" key="1">
    <source>
        <dbReference type="EMBL" id="MDH0562871.1"/>
    </source>
</evidence>
<comment type="caution">
    <text evidence="1">The sequence shown here is derived from an EMBL/GenBank/DDBJ whole genome shotgun (WGS) entry which is preliminary data.</text>
</comment>